<dbReference type="InterPro" id="IPR001723">
    <property type="entry name" value="Nuclear_hrmn_rcpt"/>
</dbReference>
<dbReference type="PRINTS" id="PR00047">
    <property type="entry name" value="STROIDFINGER"/>
</dbReference>
<keyword evidence="6 10" id="KW-0238">DNA-binding</keyword>
<keyword evidence="3 10" id="KW-0863">Zinc-finger</keyword>
<keyword evidence="2 10" id="KW-0479">Metal-binding</keyword>
<evidence type="ECO:0000313" key="14">
    <source>
        <dbReference type="EMBL" id="PNF28626.1"/>
    </source>
</evidence>
<dbReference type="GO" id="GO:0005634">
    <property type="term" value="C:nucleus"/>
    <property type="evidence" value="ECO:0007669"/>
    <property type="project" value="UniProtKB-SubCell"/>
</dbReference>
<comment type="similarity">
    <text evidence="10">Belongs to the nuclear hormone receptor family.</text>
</comment>
<gene>
    <name evidence="14" type="ORF">B7P43_G09392</name>
</gene>
<dbReference type="SMART" id="SM00430">
    <property type="entry name" value="HOLI"/>
    <property type="match status" value="1"/>
</dbReference>
<dbReference type="InterPro" id="IPR050274">
    <property type="entry name" value="Nuclear_hormone_rcpt_NR2"/>
</dbReference>
<feature type="compositionally biased region" description="Basic residues" evidence="11">
    <location>
        <begin position="158"/>
        <end position="180"/>
    </location>
</feature>
<dbReference type="FunFam" id="1.10.565.10:FF:000038">
    <property type="entry name" value="Dissatisfaction, isoform A"/>
    <property type="match status" value="1"/>
</dbReference>
<dbReference type="OrthoDB" id="5873264at2759"/>
<keyword evidence="5 10" id="KW-0805">Transcription regulation</keyword>
<dbReference type="GO" id="GO:0003700">
    <property type="term" value="F:DNA-binding transcription factor activity"/>
    <property type="evidence" value="ECO:0007669"/>
    <property type="project" value="InterPro"/>
</dbReference>
<evidence type="ECO:0000313" key="15">
    <source>
        <dbReference type="Proteomes" id="UP000235965"/>
    </source>
</evidence>
<dbReference type="InterPro" id="IPR000536">
    <property type="entry name" value="Nucl_hrmn_rcpt_lig-bd"/>
</dbReference>
<feature type="domain" description="NR LBD" evidence="13">
    <location>
        <begin position="371"/>
        <end position="586"/>
    </location>
</feature>
<dbReference type="SUPFAM" id="SSF48508">
    <property type="entry name" value="Nuclear receptor ligand-binding domain"/>
    <property type="match status" value="1"/>
</dbReference>
<dbReference type="Gene3D" id="1.10.565.10">
    <property type="entry name" value="Retinoid X Receptor"/>
    <property type="match status" value="1"/>
</dbReference>
<evidence type="ECO:0000256" key="8">
    <source>
        <dbReference type="ARBA" id="ARBA00023170"/>
    </source>
</evidence>
<comment type="caution">
    <text evidence="14">The sequence shown here is derived from an EMBL/GenBank/DDBJ whole genome shotgun (WGS) entry which is preliminary data.</text>
</comment>
<dbReference type="PANTHER" id="PTHR24083">
    <property type="entry name" value="NUCLEAR HORMONE RECEPTOR"/>
    <property type="match status" value="1"/>
</dbReference>
<dbReference type="STRING" id="105785.A0A2J7QJ75"/>
<dbReference type="AlphaFoldDB" id="A0A2J7QJ75"/>
<keyword evidence="4 10" id="KW-0862">Zinc</keyword>
<feature type="domain" description="Nuclear receptor" evidence="12">
    <location>
        <begin position="74"/>
        <end position="153"/>
    </location>
</feature>
<comment type="subcellular location">
    <subcellularLocation>
        <location evidence="1 10">Nucleus</location>
    </subcellularLocation>
</comment>
<dbReference type="Pfam" id="PF00104">
    <property type="entry name" value="Hormone_recep"/>
    <property type="match status" value="1"/>
</dbReference>
<keyword evidence="15" id="KW-1185">Reference proteome</keyword>
<dbReference type="InterPro" id="IPR035500">
    <property type="entry name" value="NHR-like_dom_sf"/>
</dbReference>
<dbReference type="PRINTS" id="PR00398">
    <property type="entry name" value="STRDHORMONER"/>
</dbReference>
<keyword evidence="7 10" id="KW-0804">Transcription</keyword>
<dbReference type="InterPro" id="IPR013088">
    <property type="entry name" value="Znf_NHR/GATA"/>
</dbReference>
<dbReference type="GO" id="GO:0032502">
    <property type="term" value="P:developmental process"/>
    <property type="evidence" value="ECO:0007669"/>
    <property type="project" value="UniProtKB-ARBA"/>
</dbReference>
<evidence type="ECO:0000256" key="11">
    <source>
        <dbReference type="SAM" id="MobiDB-lite"/>
    </source>
</evidence>
<evidence type="ECO:0000256" key="9">
    <source>
        <dbReference type="ARBA" id="ARBA00023242"/>
    </source>
</evidence>
<reference evidence="14 15" key="1">
    <citation type="submission" date="2017-12" db="EMBL/GenBank/DDBJ databases">
        <title>Hemimetabolous genomes reveal molecular basis of termite eusociality.</title>
        <authorList>
            <person name="Harrison M.C."/>
            <person name="Jongepier E."/>
            <person name="Robertson H.M."/>
            <person name="Arning N."/>
            <person name="Bitard-Feildel T."/>
            <person name="Chao H."/>
            <person name="Childers C.P."/>
            <person name="Dinh H."/>
            <person name="Doddapaneni H."/>
            <person name="Dugan S."/>
            <person name="Gowin J."/>
            <person name="Greiner C."/>
            <person name="Han Y."/>
            <person name="Hu H."/>
            <person name="Hughes D.S.T."/>
            <person name="Huylmans A.-K."/>
            <person name="Kemena C."/>
            <person name="Kremer L.P.M."/>
            <person name="Lee S.L."/>
            <person name="Lopez-Ezquerra A."/>
            <person name="Mallet L."/>
            <person name="Monroy-Kuhn J.M."/>
            <person name="Moser A."/>
            <person name="Murali S.C."/>
            <person name="Muzny D.M."/>
            <person name="Otani S."/>
            <person name="Piulachs M.-D."/>
            <person name="Poelchau M."/>
            <person name="Qu J."/>
            <person name="Schaub F."/>
            <person name="Wada-Katsumata A."/>
            <person name="Worley K.C."/>
            <person name="Xie Q."/>
            <person name="Ylla G."/>
            <person name="Poulsen M."/>
            <person name="Gibbs R.A."/>
            <person name="Schal C."/>
            <person name="Richards S."/>
            <person name="Belles X."/>
            <person name="Korb J."/>
            <person name="Bornberg-Bauer E."/>
        </authorList>
    </citation>
    <scope>NUCLEOTIDE SEQUENCE [LARGE SCALE GENOMIC DNA]</scope>
    <source>
        <tissue evidence="14">Whole body</tissue>
    </source>
</reference>
<dbReference type="PROSITE" id="PS51030">
    <property type="entry name" value="NUCLEAR_REC_DBD_2"/>
    <property type="match status" value="1"/>
</dbReference>
<name>A0A2J7QJ75_9NEOP</name>
<evidence type="ECO:0000256" key="10">
    <source>
        <dbReference type="RuleBase" id="RU004334"/>
    </source>
</evidence>
<evidence type="ECO:0000256" key="4">
    <source>
        <dbReference type="ARBA" id="ARBA00022833"/>
    </source>
</evidence>
<evidence type="ECO:0000256" key="5">
    <source>
        <dbReference type="ARBA" id="ARBA00023015"/>
    </source>
</evidence>
<protein>
    <recommendedName>
        <fullName evidence="16">Nuclear receptor subfamily 2 group E member 1</fullName>
    </recommendedName>
</protein>
<evidence type="ECO:0000259" key="12">
    <source>
        <dbReference type="PROSITE" id="PS51030"/>
    </source>
</evidence>
<dbReference type="GO" id="GO:0043565">
    <property type="term" value="F:sequence-specific DNA binding"/>
    <property type="evidence" value="ECO:0007669"/>
    <property type="project" value="InterPro"/>
</dbReference>
<dbReference type="SUPFAM" id="SSF57716">
    <property type="entry name" value="Glucocorticoid receptor-like (DNA-binding domain)"/>
    <property type="match status" value="1"/>
</dbReference>
<evidence type="ECO:0000256" key="6">
    <source>
        <dbReference type="ARBA" id="ARBA00023125"/>
    </source>
</evidence>
<dbReference type="EMBL" id="NEVH01013560">
    <property type="protein sequence ID" value="PNF28626.1"/>
    <property type="molecule type" value="Genomic_DNA"/>
</dbReference>
<dbReference type="Proteomes" id="UP000235965">
    <property type="component" value="Unassembled WGS sequence"/>
</dbReference>
<proteinExistence type="inferred from homology"/>
<dbReference type="Gene3D" id="3.30.50.10">
    <property type="entry name" value="Erythroid Transcription Factor GATA-1, subunit A"/>
    <property type="match status" value="1"/>
</dbReference>
<dbReference type="PRINTS" id="PR01282">
    <property type="entry name" value="COUPTNFACTOR"/>
</dbReference>
<dbReference type="PROSITE" id="PS51843">
    <property type="entry name" value="NR_LBD"/>
    <property type="match status" value="1"/>
</dbReference>
<dbReference type="PROSITE" id="PS00031">
    <property type="entry name" value="NUCLEAR_REC_DBD_1"/>
    <property type="match status" value="1"/>
</dbReference>
<dbReference type="InterPro" id="IPR001628">
    <property type="entry name" value="Znf_hrmn_rcpt"/>
</dbReference>
<dbReference type="GO" id="GO:0000122">
    <property type="term" value="P:negative regulation of transcription by RNA polymerase II"/>
    <property type="evidence" value="ECO:0007669"/>
    <property type="project" value="UniProtKB-ARBA"/>
</dbReference>
<dbReference type="Pfam" id="PF00105">
    <property type="entry name" value="zf-C4"/>
    <property type="match status" value="1"/>
</dbReference>
<accession>A0A2J7QJ75</accession>
<dbReference type="GO" id="GO:0008270">
    <property type="term" value="F:zinc ion binding"/>
    <property type="evidence" value="ECO:0007669"/>
    <property type="project" value="UniProtKB-KW"/>
</dbReference>
<evidence type="ECO:0008006" key="16">
    <source>
        <dbReference type="Google" id="ProtNLM"/>
    </source>
</evidence>
<organism evidence="14 15">
    <name type="scientific">Cryptotermes secundus</name>
    <dbReference type="NCBI Taxonomy" id="105785"/>
    <lineage>
        <taxon>Eukaryota</taxon>
        <taxon>Metazoa</taxon>
        <taxon>Ecdysozoa</taxon>
        <taxon>Arthropoda</taxon>
        <taxon>Hexapoda</taxon>
        <taxon>Insecta</taxon>
        <taxon>Pterygota</taxon>
        <taxon>Neoptera</taxon>
        <taxon>Polyneoptera</taxon>
        <taxon>Dictyoptera</taxon>
        <taxon>Blattodea</taxon>
        <taxon>Blattoidea</taxon>
        <taxon>Termitoidae</taxon>
        <taxon>Kalotermitidae</taxon>
        <taxon>Cryptotermitinae</taxon>
        <taxon>Cryptotermes</taxon>
    </lineage>
</organism>
<feature type="region of interest" description="Disordered" evidence="11">
    <location>
        <begin position="149"/>
        <end position="189"/>
    </location>
</feature>
<dbReference type="FunFam" id="3.30.50.10:FF:000019">
    <property type="entry name" value="Nuclear receptor subfamily 2 group E member"/>
    <property type="match status" value="1"/>
</dbReference>
<dbReference type="SMART" id="SM00399">
    <property type="entry name" value="ZnF_C4"/>
    <property type="match status" value="1"/>
</dbReference>
<evidence type="ECO:0000256" key="7">
    <source>
        <dbReference type="ARBA" id="ARBA00023163"/>
    </source>
</evidence>
<keyword evidence="9 10" id="KW-0539">Nucleus</keyword>
<sequence length="589" mass="66552">MEKISWTDYVRNEEVLIRVSEQRNILHEIRKRKANWIGHILLSNSLLKEVIEGKIDRRIEVTRRRGRRRDRLLDIPCKVCGDRSSGKHYGIYSCDGCSGFFKRSIHRNRVYTCKAAGELKGRCPIDKTHRNQCRACRLNKCFQAAMNKDAVQHERGPRKPKHHQHHGKDLHHHHHHHHHMGSPPALGGVPVLQAPVDAASSASAKLLFPGAAPPVKHSTIAAATSGGDHATVPAPPPAAAMFLAHQPPPPGLLQILMSAEKCQEFIWSAKLNDGERLSAVSIPQPSPLPLALSPTWEVLQFPGGERQGYEADHSSPANTEVKKMWIYTSTPLHAFMAYKGQFYLLPLPNTDFPATCVHHPFVCQSVCGILNVDSIAQSLVQFDEGGSSFDAVRKFHYKKETTARLLFMAVRWVRCLAPFQTLSKRDQLLLLQESWKELFLLHLAQWSIPWDLSALFGCSKARDRLPQDDITNNEIKTIQEIMGRFRQLSPDGSECGCMKAVILFTPETVGLCDVQPVEMLQDQAQCILGDYVRSRYPRQPTRFGRLLLLVPSLRAVRQATVEQLFFKETIGEIPIQRLLGDMYHMEKYT</sequence>
<evidence type="ECO:0000259" key="13">
    <source>
        <dbReference type="PROSITE" id="PS51843"/>
    </source>
</evidence>
<dbReference type="InParanoid" id="A0A2J7QJ75"/>
<evidence type="ECO:0000256" key="3">
    <source>
        <dbReference type="ARBA" id="ARBA00022771"/>
    </source>
</evidence>
<evidence type="ECO:0000256" key="2">
    <source>
        <dbReference type="ARBA" id="ARBA00022723"/>
    </source>
</evidence>
<evidence type="ECO:0000256" key="1">
    <source>
        <dbReference type="ARBA" id="ARBA00004123"/>
    </source>
</evidence>
<keyword evidence="8 10" id="KW-0675">Receptor</keyword>